<feature type="transmembrane region" description="Helical" evidence="1">
    <location>
        <begin position="6"/>
        <end position="24"/>
    </location>
</feature>
<feature type="transmembrane region" description="Helical" evidence="1">
    <location>
        <begin position="54"/>
        <end position="69"/>
    </location>
</feature>
<feature type="transmembrane region" description="Helical" evidence="1">
    <location>
        <begin position="81"/>
        <end position="96"/>
    </location>
</feature>
<organism evidence="2 3">
    <name type="scientific">Dactylosporangium siamense</name>
    <dbReference type="NCBI Taxonomy" id="685454"/>
    <lineage>
        <taxon>Bacteria</taxon>
        <taxon>Bacillati</taxon>
        <taxon>Actinomycetota</taxon>
        <taxon>Actinomycetes</taxon>
        <taxon>Micromonosporales</taxon>
        <taxon>Micromonosporaceae</taxon>
        <taxon>Dactylosporangium</taxon>
    </lineage>
</organism>
<proteinExistence type="predicted"/>
<keyword evidence="1" id="KW-0812">Transmembrane</keyword>
<dbReference type="RefSeq" id="WP_203844812.1">
    <property type="nucleotide sequence ID" value="NZ_BAAAVW010000002.1"/>
</dbReference>
<name>A0A919U574_9ACTN</name>
<evidence type="ECO:0000313" key="3">
    <source>
        <dbReference type="Proteomes" id="UP000660611"/>
    </source>
</evidence>
<evidence type="ECO:0000313" key="2">
    <source>
        <dbReference type="EMBL" id="GIG42954.1"/>
    </source>
</evidence>
<dbReference type="EMBL" id="BONQ01000017">
    <property type="protein sequence ID" value="GIG42954.1"/>
    <property type="molecule type" value="Genomic_DNA"/>
</dbReference>
<dbReference type="Pfam" id="PF16316">
    <property type="entry name" value="DUF4956"/>
    <property type="match status" value="1"/>
</dbReference>
<keyword evidence="3" id="KW-1185">Reference proteome</keyword>
<comment type="caution">
    <text evidence="2">The sequence shown here is derived from an EMBL/GenBank/DDBJ whole genome shotgun (WGS) entry which is preliminary data.</text>
</comment>
<gene>
    <name evidence="2" type="ORF">Dsi01nite_009950</name>
</gene>
<evidence type="ECO:0000256" key="1">
    <source>
        <dbReference type="SAM" id="Phobius"/>
    </source>
</evidence>
<sequence>MDELMIIGVDLVAIAVLTFGVYFPRHHRRDLVVAFLGVNLGVLATSMVLGSSSVGAGLGLGLFGVLSIIRLRSNEIAQHEIAYYFAALALGLLSGLSPTVGWLTVGLMALVTGGLFVADHPRLFGRYRQQTMQLDAAHTDEAALRAHLAARLGGTVVNLSIRHVDLVNDTTLVEVRYVAGSGVRAPLGPGIERVSA</sequence>
<keyword evidence="1" id="KW-0472">Membrane</keyword>
<dbReference type="Proteomes" id="UP000660611">
    <property type="component" value="Unassembled WGS sequence"/>
</dbReference>
<dbReference type="InterPro" id="IPR032531">
    <property type="entry name" value="DUF4956"/>
</dbReference>
<reference evidence="2" key="1">
    <citation type="submission" date="2021-01" db="EMBL/GenBank/DDBJ databases">
        <title>Whole genome shotgun sequence of Dactylosporangium siamense NBRC 106093.</title>
        <authorList>
            <person name="Komaki H."/>
            <person name="Tamura T."/>
        </authorList>
    </citation>
    <scope>NUCLEOTIDE SEQUENCE</scope>
    <source>
        <strain evidence="2">NBRC 106093</strain>
    </source>
</reference>
<keyword evidence="1" id="KW-1133">Transmembrane helix</keyword>
<protein>
    <submittedName>
        <fullName evidence="2">DUF4956 domain-containing protein</fullName>
    </submittedName>
</protein>
<feature type="transmembrane region" description="Helical" evidence="1">
    <location>
        <begin position="31"/>
        <end position="48"/>
    </location>
</feature>
<dbReference type="AlphaFoldDB" id="A0A919U574"/>
<accession>A0A919U574</accession>